<dbReference type="InterPro" id="IPR038056">
    <property type="entry name" value="YjbR-like_sf"/>
</dbReference>
<reference evidence="1 2" key="1">
    <citation type="submission" date="2024-11" db="EMBL/GenBank/DDBJ databases">
        <authorList>
            <person name="Heng Y.C."/>
            <person name="Lim A.C.H."/>
            <person name="Lee J.K.Y."/>
            <person name="Kittelmann S."/>
        </authorList>
    </citation>
    <scope>NUCLEOTIDE SEQUENCE [LARGE SCALE GENOMIC DNA]</scope>
    <source>
        <strain evidence="1 2">WILCCON 0114</strain>
    </source>
</reference>
<dbReference type="Gene3D" id="3.90.1150.30">
    <property type="match status" value="1"/>
</dbReference>
<gene>
    <name evidence="1" type="ORF">ACJDT4_07380</name>
</gene>
<keyword evidence="1" id="KW-0238">DNA-binding</keyword>
<evidence type="ECO:0000313" key="2">
    <source>
        <dbReference type="Proteomes" id="UP001623592"/>
    </source>
</evidence>
<accession>A0ABW8TCV1</accession>
<protein>
    <submittedName>
        <fullName evidence="1">MmcQ/YjbR family DNA-binding protein</fullName>
    </submittedName>
</protein>
<dbReference type="Proteomes" id="UP001623592">
    <property type="component" value="Unassembled WGS sequence"/>
</dbReference>
<keyword evidence="2" id="KW-1185">Reference proteome</keyword>
<dbReference type="PANTHER" id="PTHR35145:SF1">
    <property type="entry name" value="CYTOPLASMIC PROTEIN"/>
    <property type="match status" value="1"/>
</dbReference>
<dbReference type="PANTHER" id="PTHR35145">
    <property type="entry name" value="CYTOPLASMIC PROTEIN-RELATED"/>
    <property type="match status" value="1"/>
</dbReference>
<dbReference type="GO" id="GO:0003677">
    <property type="term" value="F:DNA binding"/>
    <property type="evidence" value="ECO:0007669"/>
    <property type="project" value="UniProtKB-KW"/>
</dbReference>
<proteinExistence type="predicted"/>
<dbReference type="EMBL" id="JBJIAA010000005">
    <property type="protein sequence ID" value="MFL0250242.1"/>
    <property type="molecule type" value="Genomic_DNA"/>
</dbReference>
<sequence>MNLEDVKKYCKAKKGVTETFPFDGETLVMKVGSKMFLLTNIHSSILKISLKCDPFMSIDLRRDYKAVEAGYHLNKKHWNTITVGEDLDDEKVKFLIDISYDLVFKGLTKKEKNLLQSNNASSR</sequence>
<dbReference type="RefSeq" id="WP_406786906.1">
    <property type="nucleotide sequence ID" value="NZ_JBJIAA010000005.1"/>
</dbReference>
<comment type="caution">
    <text evidence="1">The sequence shown here is derived from an EMBL/GenBank/DDBJ whole genome shotgun (WGS) entry which is preliminary data.</text>
</comment>
<dbReference type="Pfam" id="PF04237">
    <property type="entry name" value="YjbR"/>
    <property type="match status" value="1"/>
</dbReference>
<dbReference type="InterPro" id="IPR058532">
    <property type="entry name" value="YjbR/MT2646/Rv2570-like"/>
</dbReference>
<dbReference type="SUPFAM" id="SSF142906">
    <property type="entry name" value="YjbR-like"/>
    <property type="match status" value="1"/>
</dbReference>
<name>A0ABW8TCV1_9CLOT</name>
<organism evidence="1 2">
    <name type="scientific">Clostridium neuense</name>
    <dbReference type="NCBI Taxonomy" id="1728934"/>
    <lineage>
        <taxon>Bacteria</taxon>
        <taxon>Bacillati</taxon>
        <taxon>Bacillota</taxon>
        <taxon>Clostridia</taxon>
        <taxon>Eubacteriales</taxon>
        <taxon>Clostridiaceae</taxon>
        <taxon>Clostridium</taxon>
    </lineage>
</organism>
<evidence type="ECO:0000313" key="1">
    <source>
        <dbReference type="EMBL" id="MFL0250242.1"/>
    </source>
</evidence>
<dbReference type="InterPro" id="IPR007351">
    <property type="entry name" value="YjbR"/>
</dbReference>